<evidence type="ECO:0000313" key="3">
    <source>
        <dbReference type="Proteomes" id="UP001287286"/>
    </source>
</evidence>
<dbReference type="EMBL" id="JAWRVI010000046">
    <property type="protein sequence ID" value="KAK4085864.1"/>
    <property type="molecule type" value="Genomic_DNA"/>
</dbReference>
<reference evidence="2 3" key="1">
    <citation type="journal article" date="2024" name="Microbiol. Resour. Announc.">
        <title>Genome annotations for the ascomycete fungi Trichoderma harzianum, Trichoderma aggressivum, and Purpureocillium lilacinum.</title>
        <authorList>
            <person name="Beijen E.P.W."/>
            <person name="Ohm R.A."/>
        </authorList>
    </citation>
    <scope>NUCLEOTIDE SEQUENCE [LARGE SCALE GENOMIC DNA]</scope>
    <source>
        <strain evidence="2 3">CBS 150709</strain>
    </source>
</reference>
<evidence type="ECO:0000256" key="1">
    <source>
        <dbReference type="SAM" id="MobiDB-lite"/>
    </source>
</evidence>
<feature type="region of interest" description="Disordered" evidence="1">
    <location>
        <begin position="53"/>
        <end position="81"/>
    </location>
</feature>
<comment type="caution">
    <text evidence="2">The sequence shown here is derived from an EMBL/GenBank/DDBJ whole genome shotgun (WGS) entry which is preliminary data.</text>
</comment>
<accession>A0ABR0BPN6</accession>
<organism evidence="2 3">
    <name type="scientific">Purpureocillium lilacinum</name>
    <name type="common">Paecilomyces lilacinus</name>
    <dbReference type="NCBI Taxonomy" id="33203"/>
    <lineage>
        <taxon>Eukaryota</taxon>
        <taxon>Fungi</taxon>
        <taxon>Dikarya</taxon>
        <taxon>Ascomycota</taxon>
        <taxon>Pezizomycotina</taxon>
        <taxon>Sordariomycetes</taxon>
        <taxon>Hypocreomycetidae</taxon>
        <taxon>Hypocreales</taxon>
        <taxon>Ophiocordycipitaceae</taxon>
        <taxon>Purpureocillium</taxon>
    </lineage>
</organism>
<evidence type="ECO:0000313" key="2">
    <source>
        <dbReference type="EMBL" id="KAK4085864.1"/>
    </source>
</evidence>
<name>A0ABR0BPN6_PURLI</name>
<dbReference type="Proteomes" id="UP001287286">
    <property type="component" value="Unassembled WGS sequence"/>
</dbReference>
<proteinExistence type="predicted"/>
<sequence length="81" mass="8587">MDSGSAVSLNVNLSVCTGFDDCKRPSDKEVEMHRSQSIHRWLLDVEPRVIILGAQGPTQGENNSDGATDAGRSGVNSTSNA</sequence>
<keyword evidence="3" id="KW-1185">Reference proteome</keyword>
<gene>
    <name evidence="2" type="ORF">Purlil1_9821</name>
</gene>
<protein>
    <submittedName>
        <fullName evidence="2">Uncharacterized protein</fullName>
    </submittedName>
</protein>
<feature type="compositionally biased region" description="Polar residues" evidence="1">
    <location>
        <begin position="56"/>
        <end position="66"/>
    </location>
</feature>